<dbReference type="Proteomes" id="UP001177670">
    <property type="component" value="Unassembled WGS sequence"/>
</dbReference>
<accession>A0AA40KKL9</accession>
<proteinExistence type="predicted"/>
<reference evidence="1" key="1">
    <citation type="submission" date="2021-10" db="EMBL/GenBank/DDBJ databases">
        <title>Melipona bicolor Genome sequencing and assembly.</title>
        <authorList>
            <person name="Araujo N.S."/>
            <person name="Arias M.C."/>
        </authorList>
    </citation>
    <scope>NUCLEOTIDE SEQUENCE</scope>
    <source>
        <strain evidence="1">USP_2M_L1-L4_2017</strain>
        <tissue evidence="1">Whole body</tissue>
    </source>
</reference>
<evidence type="ECO:0000313" key="1">
    <source>
        <dbReference type="EMBL" id="KAK1123910.1"/>
    </source>
</evidence>
<name>A0AA40KKL9_9HYME</name>
<sequence length="94" mass="10636">MQRKRRRLERGGVGGVEGERNGAWMEAVVVVVPVEEAEEEGDAFIIRIAGLFWRPEAFCLLGEIYSLGEGDRRKRLSVATYGDVKDREKEVRKG</sequence>
<evidence type="ECO:0000313" key="2">
    <source>
        <dbReference type="Proteomes" id="UP001177670"/>
    </source>
</evidence>
<dbReference type="EMBL" id="JAHYIQ010000019">
    <property type="protein sequence ID" value="KAK1123910.1"/>
    <property type="molecule type" value="Genomic_DNA"/>
</dbReference>
<gene>
    <name evidence="1" type="ORF">K0M31_006940</name>
</gene>
<protein>
    <submittedName>
        <fullName evidence="1">Uncharacterized protein</fullName>
    </submittedName>
</protein>
<organism evidence="1 2">
    <name type="scientific">Melipona bicolor</name>
    <dbReference type="NCBI Taxonomy" id="60889"/>
    <lineage>
        <taxon>Eukaryota</taxon>
        <taxon>Metazoa</taxon>
        <taxon>Ecdysozoa</taxon>
        <taxon>Arthropoda</taxon>
        <taxon>Hexapoda</taxon>
        <taxon>Insecta</taxon>
        <taxon>Pterygota</taxon>
        <taxon>Neoptera</taxon>
        <taxon>Endopterygota</taxon>
        <taxon>Hymenoptera</taxon>
        <taxon>Apocrita</taxon>
        <taxon>Aculeata</taxon>
        <taxon>Apoidea</taxon>
        <taxon>Anthophila</taxon>
        <taxon>Apidae</taxon>
        <taxon>Melipona</taxon>
    </lineage>
</organism>
<comment type="caution">
    <text evidence="1">The sequence shown here is derived from an EMBL/GenBank/DDBJ whole genome shotgun (WGS) entry which is preliminary data.</text>
</comment>
<keyword evidence="2" id="KW-1185">Reference proteome</keyword>
<dbReference type="AlphaFoldDB" id="A0AA40KKL9"/>